<proteinExistence type="predicted"/>
<dbReference type="Proteomes" id="UP000827092">
    <property type="component" value="Unassembled WGS sequence"/>
</dbReference>
<evidence type="ECO:0000313" key="2">
    <source>
        <dbReference type="Proteomes" id="UP000827092"/>
    </source>
</evidence>
<evidence type="ECO:0000313" key="1">
    <source>
        <dbReference type="EMBL" id="KAG8198621.1"/>
    </source>
</evidence>
<protein>
    <submittedName>
        <fullName evidence="1">Uncharacterized protein</fullName>
    </submittedName>
</protein>
<gene>
    <name evidence="1" type="ORF">JTE90_026518</name>
</gene>
<sequence>MKDIVEDDYLDDGDPMKSFLDKGFTREASGSKDVYILCGDFDNYKELWYRCCSCSGWIGSIQLAVLRSGSQG</sequence>
<dbReference type="EMBL" id="JAFNEN010000038">
    <property type="protein sequence ID" value="KAG8198621.1"/>
    <property type="molecule type" value="Genomic_DNA"/>
</dbReference>
<name>A0AAV6VRC9_9ARAC</name>
<reference evidence="1 2" key="1">
    <citation type="journal article" date="2022" name="Nat. Ecol. Evol.">
        <title>A masculinizing supergene underlies an exaggerated male reproductive morph in a spider.</title>
        <authorList>
            <person name="Hendrickx F."/>
            <person name="De Corte Z."/>
            <person name="Sonet G."/>
            <person name="Van Belleghem S.M."/>
            <person name="Kostlbacher S."/>
            <person name="Vangestel C."/>
        </authorList>
    </citation>
    <scope>NUCLEOTIDE SEQUENCE [LARGE SCALE GENOMIC DNA]</scope>
    <source>
        <strain evidence="1">W744_W776</strain>
    </source>
</reference>
<keyword evidence="2" id="KW-1185">Reference proteome</keyword>
<accession>A0AAV6VRC9</accession>
<organism evidence="1 2">
    <name type="scientific">Oedothorax gibbosus</name>
    <dbReference type="NCBI Taxonomy" id="931172"/>
    <lineage>
        <taxon>Eukaryota</taxon>
        <taxon>Metazoa</taxon>
        <taxon>Ecdysozoa</taxon>
        <taxon>Arthropoda</taxon>
        <taxon>Chelicerata</taxon>
        <taxon>Arachnida</taxon>
        <taxon>Araneae</taxon>
        <taxon>Araneomorphae</taxon>
        <taxon>Entelegynae</taxon>
        <taxon>Araneoidea</taxon>
        <taxon>Linyphiidae</taxon>
        <taxon>Erigoninae</taxon>
        <taxon>Oedothorax</taxon>
    </lineage>
</organism>
<comment type="caution">
    <text evidence="1">The sequence shown here is derived from an EMBL/GenBank/DDBJ whole genome shotgun (WGS) entry which is preliminary data.</text>
</comment>
<dbReference type="AlphaFoldDB" id="A0AAV6VRC9"/>